<proteinExistence type="predicted"/>
<dbReference type="AlphaFoldDB" id="A0A2A4JUM8"/>
<feature type="signal peptide" evidence="1">
    <location>
        <begin position="1"/>
        <end position="21"/>
    </location>
</feature>
<comment type="caution">
    <text evidence="2">The sequence shown here is derived from an EMBL/GenBank/DDBJ whole genome shotgun (WGS) entry which is preliminary data.</text>
</comment>
<evidence type="ECO:0000313" key="2">
    <source>
        <dbReference type="EMBL" id="PCG75102.1"/>
    </source>
</evidence>
<keyword evidence="1" id="KW-0732">Signal</keyword>
<dbReference type="EMBL" id="NWSH01000638">
    <property type="protein sequence ID" value="PCG75102.1"/>
    <property type="molecule type" value="Genomic_DNA"/>
</dbReference>
<feature type="chain" id="PRO_5012969290" evidence="1">
    <location>
        <begin position="22"/>
        <end position="256"/>
    </location>
</feature>
<name>A0A2A4JUM8_HELVI</name>
<sequence>MGGMLRFSLLLSLMLCALVLGKRRQHKDKSSKDDLGGQLISALRNDVNIDLSADEEYEDLRAELLAYHSALASIAPTRRSMKTTPCWQLGGICVDHKMCEGQRFLTQVNGCRNNLEVCCFKWNNFHVRDMNDKGLDTIALPWSKYENFGGKGVVAKFDKVKKRKKTPKRKYENDDIQSFETSYIRKPLHHIKSPIVEPLGRLAGLAVAYVWTSDNVPHFRWTLEWLDALGGTKSAAKFIYSVPPQSVSKEDTLYQL</sequence>
<reference evidence="2" key="1">
    <citation type="submission" date="2017-09" db="EMBL/GenBank/DDBJ databases">
        <title>Contemporary evolution of a Lepidopteran species, Heliothis virescens, in response to modern agricultural practices.</title>
        <authorList>
            <person name="Fritz M.L."/>
            <person name="Deyonke A.M."/>
            <person name="Papanicolaou A."/>
            <person name="Micinski S."/>
            <person name="Westbrook J."/>
            <person name="Gould F."/>
        </authorList>
    </citation>
    <scope>NUCLEOTIDE SEQUENCE [LARGE SCALE GENOMIC DNA]</scope>
    <source>
        <strain evidence="2">HvINT-</strain>
        <tissue evidence="2">Whole body</tissue>
    </source>
</reference>
<protein>
    <submittedName>
        <fullName evidence="2">Uncharacterized protein</fullName>
    </submittedName>
</protein>
<accession>A0A2A4JUM8</accession>
<organism evidence="2">
    <name type="scientific">Heliothis virescens</name>
    <name type="common">Tobacco budworm moth</name>
    <dbReference type="NCBI Taxonomy" id="7102"/>
    <lineage>
        <taxon>Eukaryota</taxon>
        <taxon>Metazoa</taxon>
        <taxon>Ecdysozoa</taxon>
        <taxon>Arthropoda</taxon>
        <taxon>Hexapoda</taxon>
        <taxon>Insecta</taxon>
        <taxon>Pterygota</taxon>
        <taxon>Neoptera</taxon>
        <taxon>Endopterygota</taxon>
        <taxon>Lepidoptera</taxon>
        <taxon>Glossata</taxon>
        <taxon>Ditrysia</taxon>
        <taxon>Noctuoidea</taxon>
        <taxon>Noctuidae</taxon>
        <taxon>Heliothinae</taxon>
        <taxon>Heliothis</taxon>
    </lineage>
</organism>
<gene>
    <name evidence="2" type="ORF">B5V51_12226</name>
</gene>
<evidence type="ECO:0000256" key="1">
    <source>
        <dbReference type="SAM" id="SignalP"/>
    </source>
</evidence>